<protein>
    <submittedName>
        <fullName evidence="2">Uncharacterized protein</fullName>
    </submittedName>
</protein>
<evidence type="ECO:0000313" key="3">
    <source>
        <dbReference type="Proteomes" id="UP001595844"/>
    </source>
</evidence>
<feature type="compositionally biased region" description="Basic and acidic residues" evidence="1">
    <location>
        <begin position="32"/>
        <end position="45"/>
    </location>
</feature>
<dbReference type="Proteomes" id="UP001595844">
    <property type="component" value="Unassembled WGS sequence"/>
</dbReference>
<feature type="region of interest" description="Disordered" evidence="1">
    <location>
        <begin position="1"/>
        <end position="116"/>
    </location>
</feature>
<keyword evidence="3" id="KW-1185">Reference proteome</keyword>
<accession>A0ABV8VK75</accession>
<organism evidence="2 3">
    <name type="scientific">Nocardia halotolerans</name>
    <dbReference type="NCBI Taxonomy" id="1755878"/>
    <lineage>
        <taxon>Bacteria</taxon>
        <taxon>Bacillati</taxon>
        <taxon>Actinomycetota</taxon>
        <taxon>Actinomycetes</taxon>
        <taxon>Mycobacteriales</taxon>
        <taxon>Nocardiaceae</taxon>
        <taxon>Nocardia</taxon>
    </lineage>
</organism>
<evidence type="ECO:0000256" key="1">
    <source>
        <dbReference type="SAM" id="MobiDB-lite"/>
    </source>
</evidence>
<proteinExistence type="predicted"/>
<dbReference type="EMBL" id="JBHSDL010000025">
    <property type="protein sequence ID" value="MFC4376468.1"/>
    <property type="molecule type" value="Genomic_DNA"/>
</dbReference>
<gene>
    <name evidence="2" type="ORF">ACFO5K_20435</name>
</gene>
<reference evidence="3" key="1">
    <citation type="journal article" date="2019" name="Int. J. Syst. Evol. Microbiol.">
        <title>The Global Catalogue of Microorganisms (GCM) 10K type strain sequencing project: providing services to taxonomists for standard genome sequencing and annotation.</title>
        <authorList>
            <consortium name="The Broad Institute Genomics Platform"/>
            <consortium name="The Broad Institute Genome Sequencing Center for Infectious Disease"/>
            <person name="Wu L."/>
            <person name="Ma J."/>
        </authorList>
    </citation>
    <scope>NUCLEOTIDE SEQUENCE [LARGE SCALE GENOMIC DNA]</scope>
    <source>
        <strain evidence="3">IBRC-M 10490</strain>
    </source>
</reference>
<comment type="caution">
    <text evidence="2">The sequence shown here is derived from an EMBL/GenBank/DDBJ whole genome shotgun (WGS) entry which is preliminary data.</text>
</comment>
<dbReference type="RefSeq" id="WP_378565257.1">
    <property type="nucleotide sequence ID" value="NZ_JBHSDL010000025.1"/>
</dbReference>
<evidence type="ECO:0000313" key="2">
    <source>
        <dbReference type="EMBL" id="MFC4376468.1"/>
    </source>
</evidence>
<name>A0ABV8VK75_9NOCA</name>
<feature type="compositionally biased region" description="Polar residues" evidence="1">
    <location>
        <begin position="1"/>
        <end position="19"/>
    </location>
</feature>
<sequence>MRTNRAGQPVRTTGLNGNTGHHRAQQHSTTEPSRHPTTEPSRHPTTEPSTPPPCQRPTAGPRQHPTALPATHRWAHSTGPQRGRSPGRAAPQRRHHPVGHCRATAVREQGRRLDRS</sequence>